<comment type="pathway">
    <text evidence="4">Carbohydrate degradation; glycolysis; D-glyceraldehyde 3-phosphate from glycerone phosphate: step 1/1.</text>
</comment>
<reference evidence="5" key="1">
    <citation type="submission" date="2013-10" db="EMBL/GenBank/DDBJ databases">
        <title>Genomic analysis of the causative agents of coccidiosis in chickens.</title>
        <authorList>
            <person name="Reid A.J."/>
            <person name="Blake D."/>
            <person name="Billington K."/>
            <person name="Browne H."/>
            <person name="Dunn M."/>
            <person name="Hung S."/>
            <person name="Kawahara F."/>
            <person name="Miranda-Saavedra D."/>
            <person name="Mourier T."/>
            <person name="Nagra H."/>
            <person name="Otto T.D."/>
            <person name="Rawlings N."/>
            <person name="Sanchez A."/>
            <person name="Sanders M."/>
            <person name="Subramaniam C."/>
            <person name="Tay Y."/>
            <person name="Dear P."/>
            <person name="Doerig C."/>
            <person name="Gruber A."/>
            <person name="Parkinson J."/>
            <person name="Shirley M."/>
            <person name="Wan K.L."/>
            <person name="Berriman M."/>
            <person name="Tomley F."/>
            <person name="Pain A."/>
        </authorList>
    </citation>
    <scope>NUCLEOTIDE SEQUENCE [LARGE SCALE GENOMIC DNA]</scope>
    <source>
        <strain evidence="5">Houghton</strain>
    </source>
</reference>
<dbReference type="Gene3D" id="3.20.20.70">
    <property type="entry name" value="Aldolase class I"/>
    <property type="match status" value="1"/>
</dbReference>
<sequence>MVIAYEPIWAIGTGKTATPQMAQETHQAIREWLKKNVGEETAQQIRIIYGGSVKGSNAQELFDGADIDGFLVGGASLTADFQAILKAATKPKP</sequence>
<dbReference type="GO" id="GO:0006094">
    <property type="term" value="P:gluconeogenesis"/>
    <property type="evidence" value="ECO:0007669"/>
    <property type="project" value="UniProtKB-UniPathway"/>
</dbReference>
<evidence type="ECO:0000256" key="1">
    <source>
        <dbReference type="ARBA" id="ARBA00007422"/>
    </source>
</evidence>
<proteinExistence type="inferred from homology"/>
<dbReference type="SUPFAM" id="SSF51351">
    <property type="entry name" value="Triosephosphate isomerase (TIM)"/>
    <property type="match status" value="1"/>
</dbReference>
<evidence type="ECO:0000256" key="3">
    <source>
        <dbReference type="ARBA" id="ARBA00023235"/>
    </source>
</evidence>
<dbReference type="PANTHER" id="PTHR21139:SF2">
    <property type="entry name" value="TRIOSEPHOSPHATE ISOMERASE"/>
    <property type="match status" value="1"/>
</dbReference>
<dbReference type="InterPro" id="IPR020861">
    <property type="entry name" value="Triosephosphate_isomerase_AS"/>
</dbReference>
<dbReference type="InterPro" id="IPR000652">
    <property type="entry name" value="Triosephosphate_isomerase"/>
</dbReference>
<dbReference type="InterPro" id="IPR013785">
    <property type="entry name" value="Aldolase_TIM"/>
</dbReference>
<keyword evidence="4" id="KW-0324">Glycolysis</keyword>
<dbReference type="OrthoDB" id="6715177at2759"/>
<reference evidence="5" key="2">
    <citation type="submission" date="2013-10" db="EMBL/GenBank/DDBJ databases">
        <authorList>
            <person name="Aslett M."/>
        </authorList>
    </citation>
    <scope>NUCLEOTIDE SEQUENCE [LARGE SCALE GENOMIC DNA]</scope>
    <source>
        <strain evidence="5">Houghton</strain>
    </source>
</reference>
<evidence type="ECO:0000313" key="6">
    <source>
        <dbReference type="Proteomes" id="UP000030750"/>
    </source>
</evidence>
<keyword evidence="6" id="KW-1185">Reference proteome</keyword>
<protein>
    <recommendedName>
        <fullName evidence="4">Triosephosphate isomerase</fullName>
        <ecNumber evidence="4">5.3.1.1</ecNumber>
    </recommendedName>
</protein>
<evidence type="ECO:0000256" key="2">
    <source>
        <dbReference type="ARBA" id="ARBA00011738"/>
    </source>
</evidence>
<evidence type="ECO:0000256" key="4">
    <source>
        <dbReference type="RuleBase" id="RU363013"/>
    </source>
</evidence>
<dbReference type="GO" id="GO:0019563">
    <property type="term" value="P:glycerol catabolic process"/>
    <property type="evidence" value="ECO:0007669"/>
    <property type="project" value="TreeGrafter"/>
</dbReference>
<dbReference type="AlphaFoldDB" id="U6LHY5"/>
<dbReference type="UniPathway" id="UPA00138"/>
<evidence type="ECO:0000313" key="5">
    <source>
        <dbReference type="EMBL" id="CDJ48154.1"/>
    </source>
</evidence>
<dbReference type="GO" id="GO:0046166">
    <property type="term" value="P:glyceraldehyde-3-phosphate biosynthetic process"/>
    <property type="evidence" value="ECO:0007669"/>
    <property type="project" value="TreeGrafter"/>
</dbReference>
<dbReference type="PROSITE" id="PS00171">
    <property type="entry name" value="TIM_1"/>
    <property type="match status" value="1"/>
</dbReference>
<dbReference type="CDD" id="cd00311">
    <property type="entry name" value="TIM"/>
    <property type="match status" value="1"/>
</dbReference>
<dbReference type="PROSITE" id="PS51440">
    <property type="entry name" value="TIM_2"/>
    <property type="match status" value="1"/>
</dbReference>
<dbReference type="VEuPathDB" id="ToxoDB:EBH_0077410"/>
<dbReference type="Proteomes" id="UP000030750">
    <property type="component" value="Unassembled WGS sequence"/>
</dbReference>
<dbReference type="GO" id="GO:0005829">
    <property type="term" value="C:cytosol"/>
    <property type="evidence" value="ECO:0007669"/>
    <property type="project" value="TreeGrafter"/>
</dbReference>
<dbReference type="EMBL" id="HG711010">
    <property type="protein sequence ID" value="CDJ48154.1"/>
    <property type="molecule type" value="Genomic_DNA"/>
</dbReference>
<dbReference type="PANTHER" id="PTHR21139">
    <property type="entry name" value="TRIOSEPHOSPHATE ISOMERASE"/>
    <property type="match status" value="1"/>
</dbReference>
<dbReference type="UniPathway" id="UPA00109">
    <property type="reaction ID" value="UER00189"/>
</dbReference>
<keyword evidence="4" id="KW-0312">Gluconeogenesis</keyword>
<dbReference type="GO" id="GO:0006096">
    <property type="term" value="P:glycolytic process"/>
    <property type="evidence" value="ECO:0007669"/>
    <property type="project" value="UniProtKB-UniPathway"/>
</dbReference>
<keyword evidence="3 4" id="KW-0413">Isomerase</keyword>
<organism evidence="5 6">
    <name type="scientific">Eimeria brunetti</name>
    <dbReference type="NCBI Taxonomy" id="51314"/>
    <lineage>
        <taxon>Eukaryota</taxon>
        <taxon>Sar</taxon>
        <taxon>Alveolata</taxon>
        <taxon>Apicomplexa</taxon>
        <taxon>Conoidasida</taxon>
        <taxon>Coccidia</taxon>
        <taxon>Eucoccidiorida</taxon>
        <taxon>Eimeriorina</taxon>
        <taxon>Eimeriidae</taxon>
        <taxon>Eimeria</taxon>
    </lineage>
</organism>
<dbReference type="GO" id="GO:0004807">
    <property type="term" value="F:triose-phosphate isomerase activity"/>
    <property type="evidence" value="ECO:0007669"/>
    <property type="project" value="UniProtKB-EC"/>
</dbReference>
<comment type="catalytic activity">
    <reaction evidence="4">
        <text>D-glyceraldehyde 3-phosphate = dihydroxyacetone phosphate</text>
        <dbReference type="Rhea" id="RHEA:18585"/>
        <dbReference type="ChEBI" id="CHEBI:57642"/>
        <dbReference type="ChEBI" id="CHEBI:59776"/>
        <dbReference type="EC" id="5.3.1.1"/>
    </reaction>
</comment>
<dbReference type="InterPro" id="IPR035990">
    <property type="entry name" value="TIM_sf"/>
</dbReference>
<comment type="similarity">
    <text evidence="1 4">Belongs to the triosephosphate isomerase family.</text>
</comment>
<accession>U6LHY5</accession>
<comment type="subunit">
    <text evidence="2">Homodimer.</text>
</comment>
<dbReference type="EC" id="5.3.1.1" evidence="4"/>
<gene>
    <name evidence="5" type="ORF">EBH_0077410</name>
</gene>
<name>U6LHY5_9EIME</name>
<dbReference type="Pfam" id="PF00121">
    <property type="entry name" value="TIM"/>
    <property type="match status" value="1"/>
</dbReference>
<comment type="pathway">
    <text evidence="4">Carbohydrate biosynthesis; gluconeogenesis.</text>
</comment>